<accession>A0LPJ1</accession>
<evidence type="ECO:0000313" key="2">
    <source>
        <dbReference type="EMBL" id="ABK19343.1"/>
    </source>
</evidence>
<gene>
    <name evidence="2" type="ordered locus">Sfum_3673</name>
</gene>
<dbReference type="STRING" id="335543.Sfum_3673"/>
<proteinExistence type="predicted"/>
<dbReference type="Proteomes" id="UP000001784">
    <property type="component" value="Chromosome"/>
</dbReference>
<keyword evidence="3" id="KW-1185">Reference proteome</keyword>
<feature type="region of interest" description="Disordered" evidence="1">
    <location>
        <begin position="65"/>
        <end position="94"/>
    </location>
</feature>
<dbReference type="HOGENOM" id="CLU_2385092_0_0_7"/>
<dbReference type="InParanoid" id="A0LPJ1"/>
<dbReference type="EMBL" id="CP000478">
    <property type="protein sequence ID" value="ABK19343.1"/>
    <property type="molecule type" value="Genomic_DNA"/>
</dbReference>
<dbReference type="AlphaFoldDB" id="A0LPJ1"/>
<evidence type="ECO:0000313" key="3">
    <source>
        <dbReference type="Proteomes" id="UP000001784"/>
    </source>
</evidence>
<sequence length="94" mass="10779">MCRHRNRFAVKDCDESNAAGRRLRNRVWGEPGRFLRAIDMQSVTCRWDRERLTVFLSVVRMERGTAGARGAKRETKPTRKARFASPLGTSGAER</sequence>
<name>A0LPJ1_SYNFM</name>
<reference evidence="2 3" key="1">
    <citation type="submission" date="2006-10" db="EMBL/GenBank/DDBJ databases">
        <title>Complete sequence of Syntrophobacter fumaroxidans MPOB.</title>
        <authorList>
            <consortium name="US DOE Joint Genome Institute"/>
            <person name="Copeland A."/>
            <person name="Lucas S."/>
            <person name="Lapidus A."/>
            <person name="Barry K."/>
            <person name="Detter J.C."/>
            <person name="Glavina del Rio T."/>
            <person name="Hammon N."/>
            <person name="Israni S."/>
            <person name="Pitluck S."/>
            <person name="Goltsman E.G."/>
            <person name="Martinez M."/>
            <person name="Schmutz J."/>
            <person name="Larimer F."/>
            <person name="Land M."/>
            <person name="Hauser L."/>
            <person name="Kyrpides N."/>
            <person name="Kim E."/>
            <person name="Boone D.R."/>
            <person name="Brockman F."/>
            <person name="Culley D."/>
            <person name="Ferry J."/>
            <person name="Gunsalus R."/>
            <person name="McInerney M.J."/>
            <person name="Morrison M."/>
            <person name="Plugge C."/>
            <person name="Rohlin L."/>
            <person name="Scholten J."/>
            <person name="Sieber J."/>
            <person name="Stams A.J.M."/>
            <person name="Worm P."/>
            <person name="Henstra A.M."/>
            <person name="Richardson P."/>
        </authorList>
    </citation>
    <scope>NUCLEOTIDE SEQUENCE [LARGE SCALE GENOMIC DNA]</scope>
    <source>
        <strain evidence="3">DSM 10017 / MPOB</strain>
    </source>
</reference>
<protein>
    <submittedName>
        <fullName evidence="2">Uncharacterized protein</fullName>
    </submittedName>
</protein>
<organism evidence="2 3">
    <name type="scientific">Syntrophobacter fumaroxidans (strain DSM 10017 / MPOB)</name>
    <dbReference type="NCBI Taxonomy" id="335543"/>
    <lineage>
        <taxon>Bacteria</taxon>
        <taxon>Pseudomonadati</taxon>
        <taxon>Thermodesulfobacteriota</taxon>
        <taxon>Syntrophobacteria</taxon>
        <taxon>Syntrophobacterales</taxon>
        <taxon>Syntrophobacteraceae</taxon>
        <taxon>Syntrophobacter</taxon>
    </lineage>
</organism>
<evidence type="ECO:0000256" key="1">
    <source>
        <dbReference type="SAM" id="MobiDB-lite"/>
    </source>
</evidence>
<dbReference type="KEGG" id="sfu:Sfum_3673"/>